<feature type="domain" description="HTH psq-type" evidence="1">
    <location>
        <begin position="18"/>
        <end position="57"/>
    </location>
</feature>
<protein>
    <recommendedName>
        <fullName evidence="1">HTH psq-type domain-containing protein</fullName>
    </recommendedName>
</protein>
<name>A0AAV4JKM3_9GAST</name>
<accession>A0AAV4JKM3</accession>
<evidence type="ECO:0000259" key="1">
    <source>
        <dbReference type="Pfam" id="PF05225"/>
    </source>
</evidence>
<organism evidence="2 3">
    <name type="scientific">Elysia marginata</name>
    <dbReference type="NCBI Taxonomy" id="1093978"/>
    <lineage>
        <taxon>Eukaryota</taxon>
        <taxon>Metazoa</taxon>
        <taxon>Spiralia</taxon>
        <taxon>Lophotrochozoa</taxon>
        <taxon>Mollusca</taxon>
        <taxon>Gastropoda</taxon>
        <taxon>Heterobranchia</taxon>
        <taxon>Euthyneura</taxon>
        <taxon>Panpulmonata</taxon>
        <taxon>Sacoglossa</taxon>
        <taxon>Placobranchoidea</taxon>
        <taxon>Plakobranchidae</taxon>
        <taxon>Elysia</taxon>
    </lineage>
</organism>
<reference evidence="2 3" key="1">
    <citation type="journal article" date="2021" name="Elife">
        <title>Chloroplast acquisition without the gene transfer in kleptoplastic sea slugs, Plakobranchus ocellatus.</title>
        <authorList>
            <person name="Maeda T."/>
            <person name="Takahashi S."/>
            <person name="Yoshida T."/>
            <person name="Shimamura S."/>
            <person name="Takaki Y."/>
            <person name="Nagai Y."/>
            <person name="Toyoda A."/>
            <person name="Suzuki Y."/>
            <person name="Arimoto A."/>
            <person name="Ishii H."/>
            <person name="Satoh N."/>
            <person name="Nishiyama T."/>
            <person name="Hasebe M."/>
            <person name="Maruyama T."/>
            <person name="Minagawa J."/>
            <person name="Obokata J."/>
            <person name="Shigenobu S."/>
        </authorList>
    </citation>
    <scope>NUCLEOTIDE SEQUENCE [LARGE SCALE GENOMIC DNA]</scope>
</reference>
<comment type="caution">
    <text evidence="2">The sequence shown here is derived from an EMBL/GenBank/DDBJ whole genome shotgun (WGS) entry which is preliminary data.</text>
</comment>
<evidence type="ECO:0000313" key="3">
    <source>
        <dbReference type="Proteomes" id="UP000762676"/>
    </source>
</evidence>
<dbReference type="InterPro" id="IPR009057">
    <property type="entry name" value="Homeodomain-like_sf"/>
</dbReference>
<gene>
    <name evidence="2" type="ORF">ElyMa_003387000</name>
</gene>
<dbReference type="AlphaFoldDB" id="A0AAV4JKM3"/>
<evidence type="ECO:0000313" key="2">
    <source>
        <dbReference type="EMBL" id="GFS23328.1"/>
    </source>
</evidence>
<dbReference type="GO" id="GO:0003677">
    <property type="term" value="F:DNA binding"/>
    <property type="evidence" value="ECO:0007669"/>
    <property type="project" value="InterPro"/>
</dbReference>
<keyword evidence="3" id="KW-1185">Reference proteome</keyword>
<dbReference type="SUPFAM" id="SSF46689">
    <property type="entry name" value="Homeodomain-like"/>
    <property type="match status" value="1"/>
</dbReference>
<dbReference type="Pfam" id="PF05225">
    <property type="entry name" value="HTH_psq"/>
    <property type="match status" value="1"/>
</dbReference>
<proteinExistence type="predicted"/>
<dbReference type="Gene3D" id="1.10.10.60">
    <property type="entry name" value="Homeodomain-like"/>
    <property type="match status" value="1"/>
</dbReference>
<dbReference type="Proteomes" id="UP000762676">
    <property type="component" value="Unassembled WGS sequence"/>
</dbReference>
<dbReference type="InterPro" id="IPR007889">
    <property type="entry name" value="HTH_Psq"/>
</dbReference>
<dbReference type="EMBL" id="BMAT01006968">
    <property type="protein sequence ID" value="GFS23328.1"/>
    <property type="molecule type" value="Genomic_DNA"/>
</dbReference>
<sequence>MTLTYKRKPGARSYRDCDEEKMFKAINDCKHEDVSIADIVKSYNVPFRTLWNKVKGHHCKTVGGQTALSAEVEEELVHYLLVCADYGMPLQERDVKLIVQHH</sequence>